<proteinExistence type="predicted"/>
<organism evidence="4 5">
    <name type="scientific">Gemmata algarum</name>
    <dbReference type="NCBI Taxonomy" id="2975278"/>
    <lineage>
        <taxon>Bacteria</taxon>
        <taxon>Pseudomonadati</taxon>
        <taxon>Planctomycetota</taxon>
        <taxon>Planctomycetia</taxon>
        <taxon>Gemmatales</taxon>
        <taxon>Gemmataceae</taxon>
        <taxon>Gemmata</taxon>
    </lineage>
</organism>
<dbReference type="PANTHER" id="PTHR43581:SF2">
    <property type="entry name" value="EXCINUCLEASE ATPASE SUBUNIT"/>
    <property type="match status" value="1"/>
</dbReference>
<dbReference type="EMBL" id="JAXBLV010000203">
    <property type="protein sequence ID" value="MDY3561972.1"/>
    <property type="molecule type" value="Genomic_DNA"/>
</dbReference>
<feature type="domain" description="ATPase AAA-type core" evidence="3">
    <location>
        <begin position="491"/>
        <end position="594"/>
    </location>
</feature>
<dbReference type="Pfam" id="PF13304">
    <property type="entry name" value="AAA_21"/>
    <property type="match status" value="1"/>
</dbReference>
<feature type="compositionally biased region" description="Basic and acidic residues" evidence="1">
    <location>
        <begin position="607"/>
        <end position="616"/>
    </location>
</feature>
<evidence type="ECO:0000313" key="4">
    <source>
        <dbReference type="EMBL" id="MDY3561972.1"/>
    </source>
</evidence>
<evidence type="ECO:0000313" key="5">
    <source>
        <dbReference type="Proteomes" id="UP001272242"/>
    </source>
</evidence>
<dbReference type="Pfam" id="PF13175">
    <property type="entry name" value="AAA_15"/>
    <property type="match status" value="1"/>
</dbReference>
<reference evidence="5" key="1">
    <citation type="journal article" date="2023" name="Mar. Drugs">
        <title>Gemmata algarum, a Novel Planctomycete Isolated from an Algal Mat, Displays Antimicrobial Activity.</title>
        <authorList>
            <person name="Kumar G."/>
            <person name="Kallscheuer N."/>
            <person name="Kashif M."/>
            <person name="Ahamad S."/>
            <person name="Jagadeeshwari U."/>
            <person name="Pannikurungottu S."/>
            <person name="Haufschild T."/>
            <person name="Kabuu M."/>
            <person name="Sasikala C."/>
            <person name="Jogler C."/>
            <person name="Ramana C."/>
        </authorList>
    </citation>
    <scope>NUCLEOTIDE SEQUENCE [LARGE SCALE GENOMIC DNA]</scope>
    <source>
        <strain evidence="5">JC673</strain>
    </source>
</reference>
<feature type="region of interest" description="Disordered" evidence="1">
    <location>
        <begin position="607"/>
        <end position="630"/>
    </location>
</feature>
<dbReference type="PANTHER" id="PTHR43581">
    <property type="entry name" value="ATP/GTP PHOSPHATASE"/>
    <property type="match status" value="1"/>
</dbReference>
<evidence type="ECO:0000259" key="3">
    <source>
        <dbReference type="Pfam" id="PF13304"/>
    </source>
</evidence>
<gene>
    <name evidence="4" type="ORF">R5W23_003403</name>
</gene>
<evidence type="ECO:0000256" key="1">
    <source>
        <dbReference type="SAM" id="MobiDB-lite"/>
    </source>
</evidence>
<protein>
    <submittedName>
        <fullName evidence="4">AAA family ATPase</fullName>
    </submittedName>
</protein>
<dbReference type="RefSeq" id="WP_320688311.1">
    <property type="nucleotide sequence ID" value="NZ_JAXBLV010000203.1"/>
</dbReference>
<evidence type="ECO:0000259" key="2">
    <source>
        <dbReference type="Pfam" id="PF13175"/>
    </source>
</evidence>
<keyword evidence="5" id="KW-1185">Reference proteome</keyword>
<sequence>MITAVEIENFKGVRERTRIEVRPITLLFGPNSAGKSTLLHALQLAREVFTRRNLDVDVTDGGANFIDLGGFRNYVHGRDLTKAITLRFDLDLSSTDFLTGYPITEFKLPIPDRNGDERDVSTIGDDIRSGWVEIVIRWSNLTNRPYLSQFSVGYDGEGFAQINVHPQTTGTWIDALNIHHPLVRWSQPVTSFGVIDALLPRVRNIPAGLYFGTTEPVDRADLPCADGTTFLIRTNFSEGAKEWSLRRTREWHFSQDADNDTEGVARVILAAAPDGSCVRLWGAEFNRNEWSDEQAQFAFDHEIHTDGLDRGAYADALARVYDEDGGTEITDLGLVAMPDLDRGFEIVHNAYPWDVNGTEESRSVLTQLLNRLLLVPARLVRSALAEFRYVGPVRDAVPRHLTLPRFHDARRWAGGLAAWEELTREPAGILTPNGISPERQDIAAQVNEWLSSEDRLNTGFGLRVEQFRELPTEHELSTLLERGALLDEIDSDKIKGLLRSLPVLRRLVLVSLSTQQKFQPADVGQGITQAVPVIVAAIQAFGGERPRGGLVAIEQPELHLNPRQQAALGDVFLAGALQSPKNRLILETHSEHLILRLQRRIREATERRETLRDGGGRNRMASIPPPERAPVTEPLALDVRDVDIGVVYVRSTDGRTLFEPMALDLTGEFVLPWPDDFFEIDFHERFGK</sequence>
<dbReference type="Proteomes" id="UP001272242">
    <property type="component" value="Unassembled WGS sequence"/>
</dbReference>
<dbReference type="InterPro" id="IPR051396">
    <property type="entry name" value="Bact_Antivir_Def_Nuclease"/>
</dbReference>
<dbReference type="InterPro" id="IPR003959">
    <property type="entry name" value="ATPase_AAA_core"/>
</dbReference>
<dbReference type="SUPFAM" id="SSF52540">
    <property type="entry name" value="P-loop containing nucleoside triphosphate hydrolases"/>
    <property type="match status" value="1"/>
</dbReference>
<name>A0ABU5F599_9BACT</name>
<dbReference type="InterPro" id="IPR027417">
    <property type="entry name" value="P-loop_NTPase"/>
</dbReference>
<comment type="caution">
    <text evidence="4">The sequence shown here is derived from an EMBL/GenBank/DDBJ whole genome shotgun (WGS) entry which is preliminary data.</text>
</comment>
<feature type="domain" description="Endonuclease GajA/Old nuclease/RecF-like AAA" evidence="2">
    <location>
        <begin position="1"/>
        <end position="44"/>
    </location>
</feature>
<dbReference type="InterPro" id="IPR041685">
    <property type="entry name" value="AAA_GajA/Old/RecF-like"/>
</dbReference>
<dbReference type="Gene3D" id="3.40.50.300">
    <property type="entry name" value="P-loop containing nucleotide triphosphate hydrolases"/>
    <property type="match status" value="1"/>
</dbReference>
<accession>A0ABU5F599</accession>